<dbReference type="GO" id="GO:0006355">
    <property type="term" value="P:regulation of DNA-templated transcription"/>
    <property type="evidence" value="ECO:0007669"/>
    <property type="project" value="InterPro"/>
</dbReference>
<evidence type="ECO:0000313" key="2">
    <source>
        <dbReference type="EMBL" id="CAG8729990.1"/>
    </source>
</evidence>
<comment type="caution">
    <text evidence="2">The sequence shown here is derived from an EMBL/GenBank/DDBJ whole genome shotgun (WGS) entry which is preliminary data.</text>
</comment>
<dbReference type="PANTHER" id="PTHR31669:SF217">
    <property type="entry name" value="PROTEIN FAR1-RELATED SEQUENCE"/>
    <property type="match status" value="1"/>
</dbReference>
<name>A0A9N9IE57_9GLOM</name>
<proteinExistence type="predicted"/>
<dbReference type="InterPro" id="IPR031052">
    <property type="entry name" value="FHY3/FAR1"/>
</dbReference>
<gene>
    <name evidence="2" type="ORF">CPELLU_LOCUS13434</name>
</gene>
<keyword evidence="3" id="KW-1185">Reference proteome</keyword>
<dbReference type="PANTHER" id="PTHR31669">
    <property type="entry name" value="PROTEIN FAR1-RELATED SEQUENCE 10-RELATED"/>
    <property type="match status" value="1"/>
</dbReference>
<evidence type="ECO:0000313" key="3">
    <source>
        <dbReference type="Proteomes" id="UP000789759"/>
    </source>
</evidence>
<feature type="domain" description="MULE transposase" evidence="1">
    <location>
        <begin position="170"/>
        <end position="253"/>
    </location>
</feature>
<sequence>MLYEGMSFSNWDIALETISTFAKQNGFAFKKECVEYCSDGTHLNLSQPMKNNLLNSVYITIFINKHNHELLPKRLEFIEAKKFTDDMVKRVLFYAKDIGLNPHSIKQALEKEFPNHFIYAQDLYSILQQYHLIQKLELANDAFLLYNELIKKKKQYLKCQIILWSKYFDVVLNDNTSQTNQYKMALSLFLVVDNHIKSHLVAQAITDDEPVKAHKWILKQIKKATNNAIPKVIITDADPALDAAIAQEFTGIQSTSHVESYNSAIKQSIFNSNTNLLGLAEVLETQIHKEDENTQYLYWKTNIPNTFAIKASQELFPDIDELLTRFLSPTVLKIQRDEIKKALIYQATKVDNNEILQ</sequence>
<dbReference type="OrthoDB" id="2418216at2759"/>
<dbReference type="InterPro" id="IPR018289">
    <property type="entry name" value="MULE_transposase_dom"/>
</dbReference>
<dbReference type="AlphaFoldDB" id="A0A9N9IE57"/>
<dbReference type="Proteomes" id="UP000789759">
    <property type="component" value="Unassembled WGS sequence"/>
</dbReference>
<dbReference type="EMBL" id="CAJVQA010014248">
    <property type="protein sequence ID" value="CAG8729990.1"/>
    <property type="molecule type" value="Genomic_DNA"/>
</dbReference>
<dbReference type="Pfam" id="PF10551">
    <property type="entry name" value="MULE"/>
    <property type="match status" value="1"/>
</dbReference>
<reference evidence="2" key="1">
    <citation type="submission" date="2021-06" db="EMBL/GenBank/DDBJ databases">
        <authorList>
            <person name="Kallberg Y."/>
            <person name="Tangrot J."/>
            <person name="Rosling A."/>
        </authorList>
    </citation>
    <scope>NUCLEOTIDE SEQUENCE</scope>
    <source>
        <strain evidence="2">FL966</strain>
    </source>
</reference>
<organism evidence="2 3">
    <name type="scientific">Cetraspora pellucida</name>
    <dbReference type="NCBI Taxonomy" id="1433469"/>
    <lineage>
        <taxon>Eukaryota</taxon>
        <taxon>Fungi</taxon>
        <taxon>Fungi incertae sedis</taxon>
        <taxon>Mucoromycota</taxon>
        <taxon>Glomeromycotina</taxon>
        <taxon>Glomeromycetes</taxon>
        <taxon>Diversisporales</taxon>
        <taxon>Gigasporaceae</taxon>
        <taxon>Cetraspora</taxon>
    </lineage>
</organism>
<evidence type="ECO:0000259" key="1">
    <source>
        <dbReference type="Pfam" id="PF10551"/>
    </source>
</evidence>
<protein>
    <submittedName>
        <fullName evidence="2">13860_t:CDS:1</fullName>
    </submittedName>
</protein>
<accession>A0A9N9IE57</accession>